<sequence length="144" mass="16432">MNETMETMEKIKNWDIKPGNIVKVWQKIKEGDKTRLQAFEGVIIAHKHGYEPGATFTVRKVASGVGVERIFPLFSPIIEKVDLVRASMARRSKLYYVRIKTVKDIKKKMKYTKAEALKSKALVKPKTKKAKEVIEAVAEIADKE</sequence>
<comment type="function">
    <text evidence="4">This protein is located at the 30S-50S ribosomal subunit interface and may play a role in the structure and function of the aminoacyl-tRNA binding site.</text>
</comment>
<comment type="similarity">
    <text evidence="1 4">Belongs to the bacterial ribosomal protein bL19 family.</text>
</comment>
<organism evidence="5 6">
    <name type="scientific">Candidatus Terrybacteria bacterium CG10_big_fil_rev_8_21_14_0_10_41_10</name>
    <dbReference type="NCBI Taxonomy" id="1975026"/>
    <lineage>
        <taxon>Bacteria</taxon>
        <taxon>Candidatus Terryibacteriota</taxon>
    </lineage>
</organism>
<name>A0A2M8LAL5_9BACT</name>
<dbReference type="NCBIfam" id="TIGR01024">
    <property type="entry name" value="rplS_bact"/>
    <property type="match status" value="1"/>
</dbReference>
<evidence type="ECO:0000256" key="1">
    <source>
        <dbReference type="ARBA" id="ARBA00005781"/>
    </source>
</evidence>
<evidence type="ECO:0000256" key="3">
    <source>
        <dbReference type="ARBA" id="ARBA00023274"/>
    </source>
</evidence>
<dbReference type="PRINTS" id="PR00061">
    <property type="entry name" value="RIBOSOMALL19"/>
</dbReference>
<dbReference type="GO" id="GO:0006412">
    <property type="term" value="P:translation"/>
    <property type="evidence" value="ECO:0007669"/>
    <property type="project" value="InterPro"/>
</dbReference>
<evidence type="ECO:0000256" key="4">
    <source>
        <dbReference type="RuleBase" id="RU000559"/>
    </source>
</evidence>
<dbReference type="EMBL" id="PFER01000023">
    <property type="protein sequence ID" value="PJE73641.1"/>
    <property type="molecule type" value="Genomic_DNA"/>
</dbReference>
<dbReference type="Gene3D" id="2.30.30.790">
    <property type="match status" value="1"/>
</dbReference>
<dbReference type="PIRSF" id="PIRSF002191">
    <property type="entry name" value="Ribosomal_L19"/>
    <property type="match status" value="1"/>
</dbReference>
<dbReference type="PANTHER" id="PTHR15680">
    <property type="entry name" value="RIBOSOMAL PROTEIN L19"/>
    <property type="match status" value="1"/>
</dbReference>
<gene>
    <name evidence="5" type="primary">rplS</name>
    <name evidence="5" type="ORF">COV02_01335</name>
</gene>
<keyword evidence="3 4" id="KW-0687">Ribonucleoprotein</keyword>
<dbReference type="PANTHER" id="PTHR15680:SF9">
    <property type="entry name" value="LARGE RIBOSOMAL SUBUNIT PROTEIN BL19M"/>
    <property type="match status" value="1"/>
</dbReference>
<reference evidence="6" key="1">
    <citation type="submission" date="2017-09" db="EMBL/GenBank/DDBJ databases">
        <title>Depth-based differentiation of microbial function through sediment-hosted aquifers and enrichment of novel symbionts in the deep terrestrial subsurface.</title>
        <authorList>
            <person name="Probst A.J."/>
            <person name="Ladd B."/>
            <person name="Jarett J.K."/>
            <person name="Geller-Mcgrath D.E."/>
            <person name="Sieber C.M.K."/>
            <person name="Emerson J.B."/>
            <person name="Anantharaman K."/>
            <person name="Thomas B.C."/>
            <person name="Malmstrom R."/>
            <person name="Stieglmeier M."/>
            <person name="Klingl A."/>
            <person name="Woyke T."/>
            <person name="Ryan C.M."/>
            <person name="Banfield J.F."/>
        </authorList>
    </citation>
    <scope>NUCLEOTIDE SEQUENCE [LARGE SCALE GENOMIC DNA]</scope>
</reference>
<dbReference type="InterPro" id="IPR038657">
    <property type="entry name" value="Ribosomal_bL19_sf"/>
</dbReference>
<accession>A0A2M8LAL5</accession>
<dbReference type="AlphaFoldDB" id="A0A2M8LAL5"/>
<proteinExistence type="inferred from homology"/>
<dbReference type="GO" id="GO:0022625">
    <property type="term" value="C:cytosolic large ribosomal subunit"/>
    <property type="evidence" value="ECO:0007669"/>
    <property type="project" value="TreeGrafter"/>
</dbReference>
<dbReference type="SUPFAM" id="SSF50104">
    <property type="entry name" value="Translation proteins SH3-like domain"/>
    <property type="match status" value="1"/>
</dbReference>
<evidence type="ECO:0000256" key="2">
    <source>
        <dbReference type="ARBA" id="ARBA00022980"/>
    </source>
</evidence>
<dbReference type="GO" id="GO:0003735">
    <property type="term" value="F:structural constituent of ribosome"/>
    <property type="evidence" value="ECO:0007669"/>
    <property type="project" value="InterPro"/>
</dbReference>
<dbReference type="InterPro" id="IPR008991">
    <property type="entry name" value="Translation_prot_SH3-like_sf"/>
</dbReference>
<evidence type="ECO:0000313" key="6">
    <source>
        <dbReference type="Proteomes" id="UP000230959"/>
    </source>
</evidence>
<dbReference type="Pfam" id="PF01245">
    <property type="entry name" value="Ribosomal_L19"/>
    <property type="match status" value="1"/>
</dbReference>
<evidence type="ECO:0000313" key="5">
    <source>
        <dbReference type="EMBL" id="PJE73641.1"/>
    </source>
</evidence>
<comment type="caution">
    <text evidence="5">The sequence shown here is derived from an EMBL/GenBank/DDBJ whole genome shotgun (WGS) entry which is preliminary data.</text>
</comment>
<dbReference type="Proteomes" id="UP000230959">
    <property type="component" value="Unassembled WGS sequence"/>
</dbReference>
<keyword evidence="2 5" id="KW-0689">Ribosomal protein</keyword>
<dbReference type="InterPro" id="IPR001857">
    <property type="entry name" value="Ribosomal_bL19"/>
</dbReference>
<protein>
    <recommendedName>
        <fullName evidence="4">50S ribosomal protein L19</fullName>
    </recommendedName>
</protein>